<keyword evidence="2" id="KW-1185">Reference proteome</keyword>
<dbReference type="InterPro" id="IPR029060">
    <property type="entry name" value="PIN-like_dom_sf"/>
</dbReference>
<evidence type="ECO:0000313" key="2">
    <source>
        <dbReference type="Proteomes" id="UP000005234"/>
    </source>
</evidence>
<dbReference type="HOGENOM" id="CLU_116293_1_0_6"/>
<dbReference type="eggNOG" id="COG1487">
    <property type="taxonomic scope" value="Bacteria"/>
</dbReference>
<dbReference type="RefSeq" id="WP_014402097.1">
    <property type="nucleotide sequence ID" value="NC_017033.1"/>
</dbReference>
<accession>H8L5D4</accession>
<organism evidence="1 2">
    <name type="scientific">Frateuria aurantia (strain ATCC 33424 / DSM 6220 / KCTC 2777 / LMG 1558 / NBRC 3245 / NCIMB 13370)</name>
    <name type="common">Acetobacter aurantius</name>
    <dbReference type="NCBI Taxonomy" id="767434"/>
    <lineage>
        <taxon>Bacteria</taxon>
        <taxon>Pseudomonadati</taxon>
        <taxon>Pseudomonadota</taxon>
        <taxon>Gammaproteobacteria</taxon>
        <taxon>Lysobacterales</taxon>
        <taxon>Rhodanobacteraceae</taxon>
        <taxon>Frateuria</taxon>
    </lineage>
</organism>
<dbReference type="Gene3D" id="3.40.50.1010">
    <property type="entry name" value="5'-nuclease"/>
    <property type="match status" value="1"/>
</dbReference>
<evidence type="ECO:0000313" key="1">
    <source>
        <dbReference type="EMBL" id="AFC85091.1"/>
    </source>
</evidence>
<dbReference type="InterPro" id="IPR016541">
    <property type="entry name" value="UCP008505"/>
</dbReference>
<dbReference type="EMBL" id="CP003350">
    <property type="protein sequence ID" value="AFC85091.1"/>
    <property type="molecule type" value="Genomic_DNA"/>
</dbReference>
<gene>
    <name evidence="1" type="ordered locus">Fraau_0612</name>
</gene>
<dbReference type="OrthoDB" id="8894474at2"/>
<sequence>MQVFDASSMIHAWDNYPVTQFPGLWAWLAQQIEQGQLLMAQVAVEEVEHKAPECMAWLRDAGLHRLPITQAILLEALRIKTLLGIVEDRYGGGVDENDLLIVATAKLHGHTLVTNEAPQLTPHKKMSNWKIPAVCAMESVRAPCIDFVGYIKRSGAVFG</sequence>
<proteinExistence type="predicted"/>
<dbReference type="SUPFAM" id="SSF88723">
    <property type="entry name" value="PIN domain-like"/>
    <property type="match status" value="1"/>
</dbReference>
<dbReference type="KEGG" id="fau:Fraau_0612"/>
<reference evidence="1" key="1">
    <citation type="submission" date="2012-02" db="EMBL/GenBank/DDBJ databases">
        <title>The complete genome of Frateuria aurantia DSM 6220.</title>
        <authorList>
            <consortium name="US DOE Joint Genome Institute (JGI-PGF)"/>
            <person name="Lucas S."/>
            <person name="Copeland A."/>
            <person name="Lapidus A."/>
            <person name="Glavina del Rio T."/>
            <person name="Dalin E."/>
            <person name="Tice H."/>
            <person name="Bruce D."/>
            <person name="Goodwin L."/>
            <person name="Pitluck S."/>
            <person name="Peters L."/>
            <person name="Ovchinnikova G."/>
            <person name="Teshima H."/>
            <person name="Kyrpides N."/>
            <person name="Mavromatis K."/>
            <person name="Ivanova N."/>
            <person name="Brettin T."/>
            <person name="Detter J.C."/>
            <person name="Han C."/>
            <person name="Larimer F."/>
            <person name="Land M."/>
            <person name="Hauser L."/>
            <person name="Markowitz V."/>
            <person name="Cheng J.-F."/>
            <person name="Hugenholtz P."/>
            <person name="Woyke T."/>
            <person name="Wu D."/>
            <person name="Brambilla E."/>
            <person name="Klenk H.-P."/>
            <person name="Eisen J.A."/>
        </authorList>
    </citation>
    <scope>NUCLEOTIDE SEQUENCE</scope>
    <source>
        <strain evidence="1">DSM 6220</strain>
    </source>
</reference>
<name>H8L5D4_FRAAD</name>
<dbReference type="AlphaFoldDB" id="H8L5D4"/>
<protein>
    <submittedName>
        <fullName evidence="1">Putative nucleic acid-binding protein, contains PIN domain</fullName>
    </submittedName>
</protein>
<dbReference type="Proteomes" id="UP000005234">
    <property type="component" value="Chromosome"/>
</dbReference>
<dbReference type="Pfam" id="PF14367">
    <property type="entry name" value="DUF4411"/>
    <property type="match status" value="1"/>
</dbReference>